<protein>
    <recommendedName>
        <fullName evidence="3">F-box domain-containing protein</fullName>
    </recommendedName>
</protein>
<name>A0ABD3TPY9_9LAMI</name>
<organism evidence="1 2">
    <name type="scientific">Penstemon smallii</name>
    <dbReference type="NCBI Taxonomy" id="265156"/>
    <lineage>
        <taxon>Eukaryota</taxon>
        <taxon>Viridiplantae</taxon>
        <taxon>Streptophyta</taxon>
        <taxon>Embryophyta</taxon>
        <taxon>Tracheophyta</taxon>
        <taxon>Spermatophyta</taxon>
        <taxon>Magnoliopsida</taxon>
        <taxon>eudicotyledons</taxon>
        <taxon>Gunneridae</taxon>
        <taxon>Pentapetalae</taxon>
        <taxon>asterids</taxon>
        <taxon>lamiids</taxon>
        <taxon>Lamiales</taxon>
        <taxon>Plantaginaceae</taxon>
        <taxon>Cheloneae</taxon>
        <taxon>Penstemon</taxon>
    </lineage>
</organism>
<dbReference type="EMBL" id="JBJXBP010000003">
    <property type="protein sequence ID" value="KAL3838827.1"/>
    <property type="molecule type" value="Genomic_DNA"/>
</dbReference>
<evidence type="ECO:0000313" key="1">
    <source>
        <dbReference type="EMBL" id="KAL3838827.1"/>
    </source>
</evidence>
<keyword evidence="2" id="KW-1185">Reference proteome</keyword>
<dbReference type="AlphaFoldDB" id="A0ABD3TPY9"/>
<evidence type="ECO:0000313" key="2">
    <source>
        <dbReference type="Proteomes" id="UP001634393"/>
    </source>
</evidence>
<reference evidence="1 2" key="1">
    <citation type="submission" date="2024-12" db="EMBL/GenBank/DDBJ databases">
        <title>The unique morphological basis and parallel evolutionary history of personate flowers in Penstemon.</title>
        <authorList>
            <person name="Depatie T.H."/>
            <person name="Wessinger C.A."/>
        </authorList>
    </citation>
    <scope>NUCLEOTIDE SEQUENCE [LARGE SCALE GENOMIC DNA]</scope>
    <source>
        <strain evidence="1">WTNN_2</strain>
        <tissue evidence="1">Leaf</tissue>
    </source>
</reference>
<proteinExistence type="predicted"/>
<accession>A0ABD3TPY9</accession>
<comment type="caution">
    <text evidence="1">The sequence shown here is derived from an EMBL/GenBank/DDBJ whole genome shotgun (WGS) entry which is preliminary data.</text>
</comment>
<sequence length="96" mass="11058">MEITNIAWVYRTGQAKGREIPISSITLNSDYKVKSVINIHISFHLFDKITFPARFRRVEKLIAISNSSSPARFLRMPDVEEDGISQLPDEVLRRIL</sequence>
<gene>
    <name evidence="1" type="ORF">ACJIZ3_023418</name>
</gene>
<evidence type="ECO:0008006" key="3">
    <source>
        <dbReference type="Google" id="ProtNLM"/>
    </source>
</evidence>
<dbReference type="Proteomes" id="UP001634393">
    <property type="component" value="Unassembled WGS sequence"/>
</dbReference>